<dbReference type="HOGENOM" id="CLU_040882_1_0_2"/>
<gene>
    <name evidence="3" type="ORF">MSLAZ_0866</name>
</gene>
<evidence type="ECO:0000313" key="4">
    <source>
        <dbReference type="Proteomes" id="UP000033072"/>
    </source>
</evidence>
<feature type="domain" description="Uncharacterized protein TP-0789" evidence="2">
    <location>
        <begin position="75"/>
        <end position="170"/>
    </location>
</feature>
<dbReference type="STRING" id="1434111.MSLAZ_0866"/>
<evidence type="ECO:0000259" key="1">
    <source>
        <dbReference type="Pfam" id="PF14285"/>
    </source>
</evidence>
<sequence length="331" mass="37511">MLKKLITMTLVLSIAATGCIAEMTVEEVAKHTQEKYETVHDFKATRITTTNVQGAEVTDEIEISIKKPNKFMSEDKKRGVITVSNDEVMWVYDIKKGEATRTPLEGSGDLLDYDRFIKELLVDTNATLLGEEKLSDMFCYVIEETPKKDTYMTGQKIWIDKKYWLPVRIETDFESFNSSVEYTNISFNTGISDDEFEFSPPAGVKIIEPETKLPNNVSMEDAQNNVNFTIMTPSYTAGYEFNGATVSKSEYVESISLVYMKGRERMTITQTALQEKHLLPNAECVSIGETEGELVYILGNKLLRFDSNDKEIVITGTMNKEEFIKIAESMN</sequence>
<keyword evidence="4" id="KW-1185">Reference proteome</keyword>
<evidence type="ECO:0000259" key="2">
    <source>
        <dbReference type="Pfam" id="PF17131"/>
    </source>
</evidence>
<protein>
    <submittedName>
        <fullName evidence="3">Uncharacterized protein</fullName>
    </submittedName>
</protein>
<dbReference type="EMBL" id="CP009515">
    <property type="protein sequence ID" value="AKB74127.1"/>
    <property type="molecule type" value="Genomic_DNA"/>
</dbReference>
<dbReference type="Pfam" id="PF17131">
    <property type="entry name" value="LolA_like"/>
    <property type="match status" value="1"/>
</dbReference>
<dbReference type="SUPFAM" id="SSF89392">
    <property type="entry name" value="Prokaryotic lipoproteins and lipoprotein localization factors"/>
    <property type="match status" value="1"/>
</dbReference>
<dbReference type="PANTHER" id="PTHR37507">
    <property type="entry name" value="SPORULATION PROTEIN YDCC"/>
    <property type="match status" value="1"/>
</dbReference>
<dbReference type="Pfam" id="PF14285">
    <property type="entry name" value="DUF4367"/>
    <property type="match status" value="1"/>
</dbReference>
<dbReference type="PROSITE" id="PS51257">
    <property type="entry name" value="PROKAR_LIPOPROTEIN"/>
    <property type="match status" value="1"/>
</dbReference>
<dbReference type="AlphaFoldDB" id="A0A0E3S4L5"/>
<name>A0A0E3S4L5_9EURY</name>
<evidence type="ECO:0000313" key="3">
    <source>
        <dbReference type="EMBL" id="AKB74127.1"/>
    </source>
</evidence>
<organism evidence="3 4">
    <name type="scientific">Methanosarcina lacustris Z-7289</name>
    <dbReference type="NCBI Taxonomy" id="1434111"/>
    <lineage>
        <taxon>Archaea</taxon>
        <taxon>Methanobacteriati</taxon>
        <taxon>Methanobacteriota</taxon>
        <taxon>Stenosarchaea group</taxon>
        <taxon>Methanomicrobia</taxon>
        <taxon>Methanosarcinales</taxon>
        <taxon>Methanosarcinaceae</taxon>
        <taxon>Methanosarcina</taxon>
    </lineage>
</organism>
<dbReference type="InterPro" id="IPR052944">
    <property type="entry name" value="Sporulation_related"/>
</dbReference>
<reference evidence="3 4" key="1">
    <citation type="submission" date="2014-07" db="EMBL/GenBank/DDBJ databases">
        <title>Methanogenic archaea and the global carbon cycle.</title>
        <authorList>
            <person name="Henriksen J.R."/>
            <person name="Luke J."/>
            <person name="Reinhart S."/>
            <person name="Benedict M.N."/>
            <person name="Youngblut N.D."/>
            <person name="Metcalf M.E."/>
            <person name="Whitaker R.J."/>
            <person name="Metcalf W.W."/>
        </authorList>
    </citation>
    <scope>NUCLEOTIDE SEQUENCE [LARGE SCALE GENOMIC DNA]</scope>
    <source>
        <strain evidence="3 4">Z-7289</strain>
    </source>
</reference>
<dbReference type="InterPro" id="IPR033399">
    <property type="entry name" value="TP_0789-like"/>
</dbReference>
<dbReference type="PATRIC" id="fig|1434111.4.peg.1110"/>
<feature type="domain" description="DUF4367" evidence="1">
    <location>
        <begin position="249"/>
        <end position="330"/>
    </location>
</feature>
<dbReference type="InterPro" id="IPR029046">
    <property type="entry name" value="LolA/LolB/LppX"/>
</dbReference>
<dbReference type="Proteomes" id="UP000033072">
    <property type="component" value="Chromosome"/>
</dbReference>
<accession>A0A0E3S4L5</accession>
<proteinExistence type="predicted"/>
<dbReference type="KEGG" id="mls:MSLAZ_0866"/>
<dbReference type="Gene3D" id="2.50.20.10">
    <property type="entry name" value="Lipoprotein localisation LolA/LolB/LppX"/>
    <property type="match status" value="1"/>
</dbReference>
<dbReference type="PANTHER" id="PTHR37507:SF2">
    <property type="entry name" value="SPORULATION PROTEIN YDCC"/>
    <property type="match status" value="1"/>
</dbReference>
<dbReference type="InterPro" id="IPR025377">
    <property type="entry name" value="DUF4367"/>
</dbReference>